<organism evidence="2 3">
    <name type="scientific">Alligator mississippiensis</name>
    <name type="common">American alligator</name>
    <dbReference type="NCBI Taxonomy" id="8496"/>
    <lineage>
        <taxon>Eukaryota</taxon>
        <taxon>Metazoa</taxon>
        <taxon>Chordata</taxon>
        <taxon>Craniata</taxon>
        <taxon>Vertebrata</taxon>
        <taxon>Euteleostomi</taxon>
        <taxon>Archelosauria</taxon>
        <taxon>Archosauria</taxon>
        <taxon>Crocodylia</taxon>
        <taxon>Alligatoridae</taxon>
        <taxon>Alligatorinae</taxon>
        <taxon>Alligator</taxon>
    </lineage>
</organism>
<evidence type="ECO:0000256" key="1">
    <source>
        <dbReference type="SAM" id="MobiDB-lite"/>
    </source>
</evidence>
<comment type="caution">
    <text evidence="2">The sequence shown here is derived from an EMBL/GenBank/DDBJ whole genome shotgun (WGS) entry which is preliminary data.</text>
</comment>
<evidence type="ECO:0000313" key="3">
    <source>
        <dbReference type="Proteomes" id="UP000050525"/>
    </source>
</evidence>
<gene>
    <name evidence="2" type="ORF">Y1Q_0015421</name>
</gene>
<feature type="compositionally biased region" description="Basic and acidic residues" evidence="1">
    <location>
        <begin position="43"/>
        <end position="54"/>
    </location>
</feature>
<sequence>MVCKRGGGTLNPAQRGREWGRVEPNIHTYWRLLQAHSSCWRISEKEEGKGEKEAPGPQFPKWSDVDVD</sequence>
<reference evidence="2 3" key="1">
    <citation type="journal article" date="2012" name="Genome Biol.">
        <title>Sequencing three crocodilian genomes to illuminate the evolution of archosaurs and amniotes.</title>
        <authorList>
            <person name="St John J.A."/>
            <person name="Braun E.L."/>
            <person name="Isberg S.R."/>
            <person name="Miles L.G."/>
            <person name="Chong A.Y."/>
            <person name="Gongora J."/>
            <person name="Dalzell P."/>
            <person name="Moran C."/>
            <person name="Bed'hom B."/>
            <person name="Abzhanov A."/>
            <person name="Burgess S.C."/>
            <person name="Cooksey A.M."/>
            <person name="Castoe T.A."/>
            <person name="Crawford N.G."/>
            <person name="Densmore L.D."/>
            <person name="Drew J.C."/>
            <person name="Edwards S.V."/>
            <person name="Faircloth B.C."/>
            <person name="Fujita M.K."/>
            <person name="Greenwold M.J."/>
            <person name="Hoffmann F.G."/>
            <person name="Howard J.M."/>
            <person name="Iguchi T."/>
            <person name="Janes D.E."/>
            <person name="Khan S.Y."/>
            <person name="Kohno S."/>
            <person name="de Koning A.J."/>
            <person name="Lance S.L."/>
            <person name="McCarthy F.M."/>
            <person name="McCormack J.E."/>
            <person name="Merchant M.E."/>
            <person name="Peterson D.G."/>
            <person name="Pollock D.D."/>
            <person name="Pourmand N."/>
            <person name="Raney B.J."/>
            <person name="Roessler K.A."/>
            <person name="Sanford J.R."/>
            <person name="Sawyer R.H."/>
            <person name="Schmidt C.J."/>
            <person name="Triplett E.W."/>
            <person name="Tuberville T.D."/>
            <person name="Venegas-Anaya M."/>
            <person name="Howard J.T."/>
            <person name="Jarvis E.D."/>
            <person name="Guillette L.J.Jr."/>
            <person name="Glenn T.C."/>
            <person name="Green R.E."/>
            <person name="Ray D.A."/>
        </authorList>
    </citation>
    <scope>NUCLEOTIDE SEQUENCE [LARGE SCALE GENOMIC DNA]</scope>
    <source>
        <strain evidence="2">KSC_2009_1</strain>
    </source>
</reference>
<evidence type="ECO:0000313" key="2">
    <source>
        <dbReference type="EMBL" id="KYO34629.1"/>
    </source>
</evidence>
<keyword evidence="3" id="KW-1185">Reference proteome</keyword>
<dbReference type="Proteomes" id="UP000050525">
    <property type="component" value="Unassembled WGS sequence"/>
</dbReference>
<proteinExistence type="predicted"/>
<accession>A0A151NDC3</accession>
<dbReference type="EMBL" id="AKHW03003364">
    <property type="protein sequence ID" value="KYO34629.1"/>
    <property type="molecule type" value="Genomic_DNA"/>
</dbReference>
<dbReference type="AlphaFoldDB" id="A0A151NDC3"/>
<protein>
    <submittedName>
        <fullName evidence="2">Uncharacterized protein</fullName>
    </submittedName>
</protein>
<feature type="region of interest" description="Disordered" evidence="1">
    <location>
        <begin position="43"/>
        <end position="68"/>
    </location>
</feature>
<name>A0A151NDC3_ALLMI</name>